<feature type="compositionally biased region" description="Low complexity" evidence="1">
    <location>
        <begin position="161"/>
        <end position="172"/>
    </location>
</feature>
<organism evidence="2 3">
    <name type="scientific">Penicillium angulare</name>
    <dbReference type="NCBI Taxonomy" id="116970"/>
    <lineage>
        <taxon>Eukaryota</taxon>
        <taxon>Fungi</taxon>
        <taxon>Dikarya</taxon>
        <taxon>Ascomycota</taxon>
        <taxon>Pezizomycotina</taxon>
        <taxon>Eurotiomycetes</taxon>
        <taxon>Eurotiomycetidae</taxon>
        <taxon>Eurotiales</taxon>
        <taxon>Aspergillaceae</taxon>
        <taxon>Penicillium</taxon>
    </lineage>
</organism>
<feature type="compositionally biased region" description="Polar residues" evidence="1">
    <location>
        <begin position="342"/>
        <end position="354"/>
    </location>
</feature>
<dbReference type="PANTHER" id="PTHR42023:SF1">
    <property type="entry name" value="BHLH DOMAIN-CONTAINING PROTEIN"/>
    <property type="match status" value="1"/>
</dbReference>
<protein>
    <recommendedName>
        <fullName evidence="4">BHLH domain-containing protein</fullName>
    </recommendedName>
</protein>
<evidence type="ECO:0000313" key="2">
    <source>
        <dbReference type="EMBL" id="KAJ5094012.1"/>
    </source>
</evidence>
<proteinExistence type="predicted"/>
<sequence length="609" mass="66983">MWSKGGFGRSRRGISNPTSGDNNSGTTTTSALPGAARADLSSKDLPLVPDQSETSSDINTAGDLTEPQELNENRYSAVSPLASPELKMWDSISSFCVSPIDDSNNSLPRTQKTSRDYFGDFPVSAINVEAPPSPPGQTKKKVVAFAVGTPEEIPTVQIDYSPAESPAFEEPPFIQPVQNSGPEAPMFREPQYGKPENPRPRFSQRQKQHQTPHEQSSKERQHHWHPTRWDAFSGEPTLGKSGKTGEVDPQQTTFHKSAASASGFLNWGREQLQAKTKIAQAQARSRMAGFSKPESPQLNQLKDTEPWLREAKGRRGSSPRIHEKQEKNPKNPSNESRRRSSHTGFMPTTVTTITAGGGPKTLPHRPPPSKMYHQRPRREQRESRPSPRLDTSIDTQPFSDSGVQFGGATIKPKPGSPAPSPHGSPSDSPGDSPNPRASPSAITLSKPNDGPQDSLNSEPKPAGDMSSIMSRHRPIPNGMPISKKPVRKPTPAESAQDPDTTEQPPASDPQDPLSRVQAMESKRDELGRRRINLQTVIFELTRVIQPTSIAYDLAAKQEVKRTVLSMENEIAEIKREEHDLGLKITRAWRRLDENSNGDGSNLWIKRVTS</sequence>
<comment type="caution">
    <text evidence="2">The sequence shown here is derived from an EMBL/GenBank/DDBJ whole genome shotgun (WGS) entry which is preliminary data.</text>
</comment>
<feature type="region of interest" description="Disordered" evidence="1">
    <location>
        <begin position="156"/>
        <end position="258"/>
    </location>
</feature>
<dbReference type="AlphaFoldDB" id="A0A9W9F5R8"/>
<feature type="compositionally biased region" description="Polar residues" evidence="1">
    <location>
        <begin position="440"/>
        <end position="457"/>
    </location>
</feature>
<evidence type="ECO:0000313" key="3">
    <source>
        <dbReference type="Proteomes" id="UP001149165"/>
    </source>
</evidence>
<feature type="compositionally biased region" description="Low complexity" evidence="1">
    <location>
        <begin position="15"/>
        <end position="30"/>
    </location>
</feature>
<evidence type="ECO:0008006" key="4">
    <source>
        <dbReference type="Google" id="ProtNLM"/>
    </source>
</evidence>
<dbReference type="EMBL" id="JAPQKH010000006">
    <property type="protein sequence ID" value="KAJ5094012.1"/>
    <property type="molecule type" value="Genomic_DNA"/>
</dbReference>
<reference evidence="2" key="1">
    <citation type="submission" date="2022-11" db="EMBL/GenBank/DDBJ databases">
        <authorList>
            <person name="Petersen C."/>
        </authorList>
    </citation>
    <scope>NUCLEOTIDE SEQUENCE</scope>
    <source>
        <strain evidence="2">IBT 30069</strain>
    </source>
</reference>
<dbReference type="PANTHER" id="PTHR42023">
    <property type="entry name" value="BHLH DOMAIN-CONTAINING PROTEIN"/>
    <property type="match status" value="1"/>
</dbReference>
<reference evidence="2" key="2">
    <citation type="journal article" date="2023" name="IMA Fungus">
        <title>Comparative genomic study of the Penicillium genus elucidates a diverse pangenome and 15 lateral gene transfer events.</title>
        <authorList>
            <person name="Petersen C."/>
            <person name="Sorensen T."/>
            <person name="Nielsen M.R."/>
            <person name="Sondergaard T.E."/>
            <person name="Sorensen J.L."/>
            <person name="Fitzpatrick D.A."/>
            <person name="Frisvad J.C."/>
            <person name="Nielsen K.L."/>
        </authorList>
    </citation>
    <scope>NUCLEOTIDE SEQUENCE</scope>
    <source>
        <strain evidence="2">IBT 30069</strain>
    </source>
</reference>
<feature type="compositionally biased region" description="Basic and acidic residues" evidence="1">
    <location>
        <begin position="377"/>
        <end position="387"/>
    </location>
</feature>
<name>A0A9W9F5R8_9EURO</name>
<feature type="compositionally biased region" description="Low complexity" evidence="1">
    <location>
        <begin position="423"/>
        <end position="435"/>
    </location>
</feature>
<keyword evidence="3" id="KW-1185">Reference proteome</keyword>
<evidence type="ECO:0000256" key="1">
    <source>
        <dbReference type="SAM" id="MobiDB-lite"/>
    </source>
</evidence>
<feature type="compositionally biased region" description="Basic and acidic residues" evidence="1">
    <location>
        <begin position="320"/>
        <end position="329"/>
    </location>
</feature>
<feature type="compositionally biased region" description="Polar residues" evidence="1">
    <location>
        <begin position="392"/>
        <end position="402"/>
    </location>
</feature>
<feature type="region of interest" description="Disordered" evidence="1">
    <location>
        <begin position="1"/>
        <end position="77"/>
    </location>
</feature>
<dbReference type="OrthoDB" id="4507572at2759"/>
<dbReference type="Proteomes" id="UP001149165">
    <property type="component" value="Unassembled WGS sequence"/>
</dbReference>
<gene>
    <name evidence="2" type="ORF">N7456_009873</name>
</gene>
<feature type="compositionally biased region" description="Basic and acidic residues" evidence="1">
    <location>
        <begin position="302"/>
        <end position="313"/>
    </location>
</feature>
<accession>A0A9W9F5R8</accession>
<feature type="region of interest" description="Disordered" evidence="1">
    <location>
        <begin position="274"/>
        <end position="515"/>
    </location>
</feature>